<comment type="caution">
    <text evidence="1">The sequence shown here is derived from an EMBL/GenBank/DDBJ whole genome shotgun (WGS) entry which is preliminary data.</text>
</comment>
<reference evidence="1 2" key="1">
    <citation type="submission" date="2021-06" db="EMBL/GenBank/DDBJ databases">
        <authorList>
            <person name="Palmer J.M."/>
        </authorList>
    </citation>
    <scope>NUCLEOTIDE SEQUENCE [LARGE SCALE GENOMIC DNA]</scope>
    <source>
        <strain evidence="2">if_2019</strain>
        <tissue evidence="1">Muscle</tissue>
    </source>
</reference>
<sequence>MLFMFLRRQNPEPFDHSSLNFDFGPRSFWTIKITYIWWISFPRIKLAASCCPPSPEPRQKCTLSTLQRKYLNIELTPELTSTHSSAQVKPSGLLRFTHLGPDSLYLWRPDGICLVSHFPDYRNYLTSFFATYQFPVSPVVFPSFHTVGEFTRSCPRLTGC</sequence>
<evidence type="ECO:0000313" key="1">
    <source>
        <dbReference type="EMBL" id="MEQ2241553.1"/>
    </source>
</evidence>
<proteinExistence type="predicted"/>
<protein>
    <submittedName>
        <fullName evidence="1">Uncharacterized protein</fullName>
    </submittedName>
</protein>
<gene>
    <name evidence="1" type="ORF">ILYODFUR_026498</name>
</gene>
<dbReference type="Proteomes" id="UP001482620">
    <property type="component" value="Unassembled WGS sequence"/>
</dbReference>
<keyword evidence="2" id="KW-1185">Reference proteome</keyword>
<evidence type="ECO:0000313" key="2">
    <source>
        <dbReference type="Proteomes" id="UP001482620"/>
    </source>
</evidence>
<accession>A0ABV0UCK2</accession>
<organism evidence="1 2">
    <name type="scientific">Ilyodon furcidens</name>
    <name type="common">goldbreast splitfin</name>
    <dbReference type="NCBI Taxonomy" id="33524"/>
    <lineage>
        <taxon>Eukaryota</taxon>
        <taxon>Metazoa</taxon>
        <taxon>Chordata</taxon>
        <taxon>Craniata</taxon>
        <taxon>Vertebrata</taxon>
        <taxon>Euteleostomi</taxon>
        <taxon>Actinopterygii</taxon>
        <taxon>Neopterygii</taxon>
        <taxon>Teleostei</taxon>
        <taxon>Neoteleostei</taxon>
        <taxon>Acanthomorphata</taxon>
        <taxon>Ovalentaria</taxon>
        <taxon>Atherinomorphae</taxon>
        <taxon>Cyprinodontiformes</taxon>
        <taxon>Goodeidae</taxon>
        <taxon>Ilyodon</taxon>
    </lineage>
</organism>
<dbReference type="EMBL" id="JAHRIQ010061289">
    <property type="protein sequence ID" value="MEQ2241553.1"/>
    <property type="molecule type" value="Genomic_DNA"/>
</dbReference>
<name>A0ABV0UCK2_9TELE</name>